<dbReference type="EMBL" id="NBSK02000009">
    <property type="protein sequence ID" value="KAJ0185031.1"/>
    <property type="molecule type" value="Genomic_DNA"/>
</dbReference>
<comment type="caution">
    <text evidence="1">The sequence shown here is derived from an EMBL/GenBank/DDBJ whole genome shotgun (WGS) entry which is preliminary data.</text>
</comment>
<reference evidence="1 2" key="1">
    <citation type="journal article" date="2017" name="Nat. Commun.">
        <title>Genome assembly with in vitro proximity ligation data and whole-genome triplication in lettuce.</title>
        <authorList>
            <person name="Reyes-Chin-Wo S."/>
            <person name="Wang Z."/>
            <person name="Yang X."/>
            <person name="Kozik A."/>
            <person name="Arikit S."/>
            <person name="Song C."/>
            <person name="Xia L."/>
            <person name="Froenicke L."/>
            <person name="Lavelle D.O."/>
            <person name="Truco M.J."/>
            <person name="Xia R."/>
            <person name="Zhu S."/>
            <person name="Xu C."/>
            <person name="Xu H."/>
            <person name="Xu X."/>
            <person name="Cox K."/>
            <person name="Korf I."/>
            <person name="Meyers B.C."/>
            <person name="Michelmore R.W."/>
        </authorList>
    </citation>
    <scope>NUCLEOTIDE SEQUENCE [LARGE SCALE GENOMIC DNA]</scope>
    <source>
        <strain evidence="2">cv. Salinas</strain>
        <tissue evidence="1">Seedlings</tissue>
    </source>
</reference>
<organism evidence="1 2">
    <name type="scientific">Lactuca sativa</name>
    <name type="common">Garden lettuce</name>
    <dbReference type="NCBI Taxonomy" id="4236"/>
    <lineage>
        <taxon>Eukaryota</taxon>
        <taxon>Viridiplantae</taxon>
        <taxon>Streptophyta</taxon>
        <taxon>Embryophyta</taxon>
        <taxon>Tracheophyta</taxon>
        <taxon>Spermatophyta</taxon>
        <taxon>Magnoliopsida</taxon>
        <taxon>eudicotyledons</taxon>
        <taxon>Gunneridae</taxon>
        <taxon>Pentapetalae</taxon>
        <taxon>asterids</taxon>
        <taxon>campanulids</taxon>
        <taxon>Asterales</taxon>
        <taxon>Asteraceae</taxon>
        <taxon>Cichorioideae</taxon>
        <taxon>Cichorieae</taxon>
        <taxon>Lactucinae</taxon>
        <taxon>Lactuca</taxon>
    </lineage>
</organism>
<proteinExistence type="predicted"/>
<name>A0A9R1WPL8_LACSA</name>
<dbReference type="Proteomes" id="UP000235145">
    <property type="component" value="Unassembled WGS sequence"/>
</dbReference>
<evidence type="ECO:0000313" key="1">
    <source>
        <dbReference type="EMBL" id="KAJ0185031.1"/>
    </source>
</evidence>
<accession>A0A9R1WPL8</accession>
<protein>
    <submittedName>
        <fullName evidence="1">Uncharacterized protein</fullName>
    </submittedName>
</protein>
<evidence type="ECO:0000313" key="2">
    <source>
        <dbReference type="Proteomes" id="UP000235145"/>
    </source>
</evidence>
<keyword evidence="2" id="KW-1185">Reference proteome</keyword>
<sequence>MSRTLSMSQKRNAVVVATLVFLNVTPDGPYVDPLYLTTFFHNTYKKSISGMNWMTMWPSTTFTPPLPPLKRRMPGRSTVKRIRDASERSGNTLFQRQGKRFLVEYAKRKGTTIPLALKCQCHLKLIS</sequence>
<dbReference type="AlphaFoldDB" id="A0A9R1WPL8"/>
<gene>
    <name evidence="1" type="ORF">LSAT_V11C900497880</name>
</gene>